<dbReference type="EMBL" id="GBXM01080308">
    <property type="protein sequence ID" value="JAH28269.1"/>
    <property type="molecule type" value="Transcribed_RNA"/>
</dbReference>
<reference evidence="1" key="1">
    <citation type="submission" date="2014-11" db="EMBL/GenBank/DDBJ databases">
        <authorList>
            <person name="Amaro Gonzalez C."/>
        </authorList>
    </citation>
    <scope>NUCLEOTIDE SEQUENCE</scope>
</reference>
<organism evidence="1">
    <name type="scientific">Anguilla anguilla</name>
    <name type="common">European freshwater eel</name>
    <name type="synonym">Muraena anguilla</name>
    <dbReference type="NCBI Taxonomy" id="7936"/>
    <lineage>
        <taxon>Eukaryota</taxon>
        <taxon>Metazoa</taxon>
        <taxon>Chordata</taxon>
        <taxon>Craniata</taxon>
        <taxon>Vertebrata</taxon>
        <taxon>Euteleostomi</taxon>
        <taxon>Actinopterygii</taxon>
        <taxon>Neopterygii</taxon>
        <taxon>Teleostei</taxon>
        <taxon>Anguilliformes</taxon>
        <taxon>Anguillidae</taxon>
        <taxon>Anguilla</taxon>
    </lineage>
</organism>
<reference evidence="1" key="2">
    <citation type="journal article" date="2015" name="Fish Shellfish Immunol.">
        <title>Early steps in the European eel (Anguilla anguilla)-Vibrio vulnificus interaction in the gills: Role of the RtxA13 toxin.</title>
        <authorList>
            <person name="Callol A."/>
            <person name="Pajuelo D."/>
            <person name="Ebbesson L."/>
            <person name="Teles M."/>
            <person name="MacKenzie S."/>
            <person name="Amaro C."/>
        </authorList>
    </citation>
    <scope>NUCLEOTIDE SEQUENCE</scope>
</reference>
<proteinExistence type="predicted"/>
<dbReference type="AlphaFoldDB" id="A0A0E9RGS0"/>
<protein>
    <submittedName>
        <fullName evidence="1">Uncharacterized protein</fullName>
    </submittedName>
</protein>
<evidence type="ECO:0000313" key="1">
    <source>
        <dbReference type="EMBL" id="JAH28269.1"/>
    </source>
</evidence>
<name>A0A0E9RGS0_ANGAN</name>
<sequence length="31" mass="3667">MVEQCDYMNLLLHLCVYCFRLTVPYSLTAVQ</sequence>
<accession>A0A0E9RGS0</accession>